<dbReference type="PRINTS" id="PR00137">
    <property type="entry name" value="LYSOZYME"/>
</dbReference>
<dbReference type="Gene3D" id="1.10.530.10">
    <property type="match status" value="1"/>
</dbReference>
<dbReference type="Ensembl" id="ENSBJAT00000007571.1">
    <property type="protein sequence ID" value="ENSBJAP00000007356.1"/>
    <property type="gene ID" value="ENSBJAG00000005157.1"/>
</dbReference>
<dbReference type="SMART" id="SM00263">
    <property type="entry name" value="LYZ1"/>
    <property type="match status" value="1"/>
</dbReference>
<comment type="catalytic activity">
    <reaction evidence="1">
        <text>Hydrolysis of (1-&gt;4)-beta-linkages between N-acetylmuramic acid and N-acetyl-D-glucosamine residues in a peptidoglycan and between N-acetyl-D-glucosamine residues in chitodextrins.</text>
        <dbReference type="EC" id="3.2.1.17"/>
    </reaction>
</comment>
<evidence type="ECO:0000256" key="6">
    <source>
        <dbReference type="ARBA" id="ARBA00022529"/>
    </source>
</evidence>
<evidence type="ECO:0000313" key="12">
    <source>
        <dbReference type="Ensembl" id="ENSBJAP00000007356.1"/>
    </source>
</evidence>
<dbReference type="InterPro" id="IPR000974">
    <property type="entry name" value="Glyco_hydro_22_lys"/>
</dbReference>
<dbReference type="EC" id="3.2.1.17" evidence="4"/>
<evidence type="ECO:0000256" key="4">
    <source>
        <dbReference type="ARBA" id="ARBA00012732"/>
    </source>
</evidence>
<dbReference type="GO" id="GO:0016998">
    <property type="term" value="P:cell wall macromolecule catabolic process"/>
    <property type="evidence" value="ECO:0007669"/>
    <property type="project" value="UniProtKB-ARBA"/>
</dbReference>
<dbReference type="GO" id="GO:0031640">
    <property type="term" value="P:killing of cells of another organism"/>
    <property type="evidence" value="ECO:0007669"/>
    <property type="project" value="UniProtKB-KW"/>
</dbReference>
<evidence type="ECO:0000256" key="2">
    <source>
        <dbReference type="ARBA" id="ARBA00004613"/>
    </source>
</evidence>
<name>A0A8C0AUR3_9AVES</name>
<dbReference type="FunFam" id="1.10.530.10:FF:000001">
    <property type="entry name" value="Lysozyme C"/>
    <property type="match status" value="1"/>
</dbReference>
<dbReference type="GO" id="GO:0003796">
    <property type="term" value="F:lysozyme activity"/>
    <property type="evidence" value="ECO:0007669"/>
    <property type="project" value="UniProtKB-EC"/>
</dbReference>
<evidence type="ECO:0000256" key="3">
    <source>
        <dbReference type="ARBA" id="ARBA00010859"/>
    </source>
</evidence>
<dbReference type="Proteomes" id="UP000694555">
    <property type="component" value="Unplaced"/>
</dbReference>
<evidence type="ECO:0000256" key="8">
    <source>
        <dbReference type="ARBA" id="ARBA00022801"/>
    </source>
</evidence>
<dbReference type="PRINTS" id="PR00135">
    <property type="entry name" value="LYZLACT"/>
</dbReference>
<keyword evidence="7" id="KW-0081">Bacteriolytic enzyme</keyword>
<keyword evidence="10" id="KW-0326">Glycosidase</keyword>
<dbReference type="InterPro" id="IPR023346">
    <property type="entry name" value="Lysozyme-like_dom_sf"/>
</dbReference>
<evidence type="ECO:0000256" key="9">
    <source>
        <dbReference type="ARBA" id="ARBA00023157"/>
    </source>
</evidence>
<dbReference type="PANTHER" id="PTHR11407">
    <property type="entry name" value="LYSOZYME C"/>
    <property type="match status" value="1"/>
</dbReference>
<evidence type="ECO:0000256" key="10">
    <source>
        <dbReference type="ARBA" id="ARBA00023295"/>
    </source>
</evidence>
<comment type="subcellular location">
    <subcellularLocation>
        <location evidence="2">Secreted</location>
    </subcellularLocation>
</comment>
<dbReference type="InterPro" id="IPR001916">
    <property type="entry name" value="Glyco_hydro_22"/>
</dbReference>
<evidence type="ECO:0000313" key="13">
    <source>
        <dbReference type="Proteomes" id="UP000694555"/>
    </source>
</evidence>
<keyword evidence="5" id="KW-0964">Secreted</keyword>
<dbReference type="PANTHER" id="PTHR11407:SF63">
    <property type="entry name" value="LYSOZYME C"/>
    <property type="match status" value="1"/>
</dbReference>
<keyword evidence="6" id="KW-0929">Antimicrobial</keyword>
<keyword evidence="13" id="KW-1185">Reference proteome</keyword>
<organism evidence="12 13">
    <name type="scientific">Buteo japonicus</name>
    <dbReference type="NCBI Taxonomy" id="224669"/>
    <lineage>
        <taxon>Eukaryota</taxon>
        <taxon>Metazoa</taxon>
        <taxon>Chordata</taxon>
        <taxon>Craniata</taxon>
        <taxon>Vertebrata</taxon>
        <taxon>Euteleostomi</taxon>
        <taxon>Archelosauria</taxon>
        <taxon>Archosauria</taxon>
        <taxon>Dinosauria</taxon>
        <taxon>Saurischia</taxon>
        <taxon>Theropoda</taxon>
        <taxon>Coelurosauria</taxon>
        <taxon>Aves</taxon>
        <taxon>Neognathae</taxon>
        <taxon>Neoaves</taxon>
        <taxon>Telluraves</taxon>
        <taxon>Accipitrimorphae</taxon>
        <taxon>Accipitriformes</taxon>
        <taxon>Accipitridae</taxon>
        <taxon>Accipitrinae</taxon>
        <taxon>Buteo</taxon>
    </lineage>
</organism>
<dbReference type="GO" id="GO:0042742">
    <property type="term" value="P:defense response to bacterium"/>
    <property type="evidence" value="ECO:0007669"/>
    <property type="project" value="UniProtKB-KW"/>
</dbReference>
<dbReference type="SUPFAM" id="SSF53955">
    <property type="entry name" value="Lysozyme-like"/>
    <property type="match status" value="1"/>
</dbReference>
<dbReference type="PROSITE" id="PS51348">
    <property type="entry name" value="GLYCOSYL_HYDROL_F22_2"/>
    <property type="match status" value="1"/>
</dbReference>
<sequence>MPTPGLALSPAAGGTNFFLYVYMRVLLSSPYCPSKAFSRCEPAHVLQEEGLDGYGGYSLASRLCVAFNESTFNTAAQSVEADGGADYSIFQISSQLWGTDDRSPSDNHRRMACRDTTALNITGDIICAKRIMRNPQGMNEACKGRVTNRLRKQKWGQKTIPTVI</sequence>
<evidence type="ECO:0000256" key="7">
    <source>
        <dbReference type="ARBA" id="ARBA00022638"/>
    </source>
</evidence>
<comment type="similarity">
    <text evidence="3 11">Belongs to the glycosyl hydrolase 22 family.</text>
</comment>
<proteinExistence type="inferred from homology"/>
<evidence type="ECO:0000256" key="11">
    <source>
        <dbReference type="RuleBase" id="RU004440"/>
    </source>
</evidence>
<reference evidence="12" key="2">
    <citation type="submission" date="2025-09" db="UniProtKB">
        <authorList>
            <consortium name="Ensembl"/>
        </authorList>
    </citation>
    <scope>IDENTIFICATION</scope>
</reference>
<dbReference type="GO" id="GO:0005576">
    <property type="term" value="C:extracellular region"/>
    <property type="evidence" value="ECO:0007669"/>
    <property type="project" value="UniProtKB-SubCell"/>
</dbReference>
<reference evidence="12" key="1">
    <citation type="submission" date="2025-08" db="UniProtKB">
        <authorList>
            <consortium name="Ensembl"/>
        </authorList>
    </citation>
    <scope>IDENTIFICATION</scope>
</reference>
<protein>
    <recommendedName>
        <fullName evidence="4">lysozyme</fullName>
        <ecNumber evidence="4">3.2.1.17</ecNumber>
    </recommendedName>
</protein>
<evidence type="ECO:0000256" key="1">
    <source>
        <dbReference type="ARBA" id="ARBA00000632"/>
    </source>
</evidence>
<accession>A0A8C0AUR3</accession>
<evidence type="ECO:0000256" key="5">
    <source>
        <dbReference type="ARBA" id="ARBA00022525"/>
    </source>
</evidence>
<keyword evidence="9" id="KW-1015">Disulfide bond</keyword>
<keyword evidence="8" id="KW-0378">Hydrolase</keyword>
<dbReference type="AlphaFoldDB" id="A0A8C0AUR3"/>
<dbReference type="Pfam" id="PF00062">
    <property type="entry name" value="Lys"/>
    <property type="match status" value="1"/>
</dbReference>